<organism evidence="2 3">
    <name type="scientific">Flavivirga eckloniae</name>
    <dbReference type="NCBI Taxonomy" id="1803846"/>
    <lineage>
        <taxon>Bacteria</taxon>
        <taxon>Pseudomonadati</taxon>
        <taxon>Bacteroidota</taxon>
        <taxon>Flavobacteriia</taxon>
        <taxon>Flavobacteriales</taxon>
        <taxon>Flavobacteriaceae</taxon>
        <taxon>Flavivirga</taxon>
    </lineage>
</organism>
<keyword evidence="1" id="KW-0472">Membrane</keyword>
<evidence type="ECO:0000313" key="2">
    <source>
        <dbReference type="EMBL" id="AUP79078.1"/>
    </source>
</evidence>
<gene>
    <name evidence="2" type="ORF">C1H87_10350</name>
</gene>
<accession>A0A2K9PQH5</accession>
<dbReference type="KEGG" id="fek:C1H87_10350"/>
<dbReference type="EMBL" id="CP025791">
    <property type="protein sequence ID" value="AUP79078.1"/>
    <property type="molecule type" value="Genomic_DNA"/>
</dbReference>
<dbReference type="Proteomes" id="UP000235826">
    <property type="component" value="Chromosome"/>
</dbReference>
<feature type="transmembrane region" description="Helical" evidence="1">
    <location>
        <begin position="12"/>
        <end position="38"/>
    </location>
</feature>
<proteinExistence type="predicted"/>
<keyword evidence="1" id="KW-0812">Transmembrane</keyword>
<protein>
    <submittedName>
        <fullName evidence="2">Uncharacterized protein</fullName>
    </submittedName>
</protein>
<keyword evidence="1" id="KW-1133">Transmembrane helix</keyword>
<evidence type="ECO:0000256" key="1">
    <source>
        <dbReference type="SAM" id="Phobius"/>
    </source>
</evidence>
<keyword evidence="3" id="KW-1185">Reference proteome</keyword>
<sequence length="77" mass="9026">MLDFIENLFSIILKIFIFVALFTIYVLISMWVIVYFSINDHLSEDNMGLLAIFLSVVLTTVTIHFAKSFFKKMQNQK</sequence>
<name>A0A2K9PQH5_9FLAO</name>
<feature type="transmembrane region" description="Helical" evidence="1">
    <location>
        <begin position="50"/>
        <end position="70"/>
    </location>
</feature>
<dbReference type="AlphaFoldDB" id="A0A2K9PQH5"/>
<reference evidence="2 3" key="1">
    <citation type="submission" date="2018-01" db="EMBL/GenBank/DDBJ databases">
        <title>Complete genome sequence of Flavivirga eckloniae ECD14 isolated from seaweed Ecklonia cava.</title>
        <authorList>
            <person name="Lee J.H."/>
            <person name="Baik K.S."/>
            <person name="Seong C.N."/>
        </authorList>
    </citation>
    <scope>NUCLEOTIDE SEQUENCE [LARGE SCALE GENOMIC DNA]</scope>
    <source>
        <strain evidence="2 3">ECD14</strain>
    </source>
</reference>
<evidence type="ECO:0000313" key="3">
    <source>
        <dbReference type="Proteomes" id="UP000235826"/>
    </source>
</evidence>